<feature type="transmembrane region" description="Helical" evidence="6">
    <location>
        <begin position="65"/>
        <end position="90"/>
    </location>
</feature>
<evidence type="ECO:0000256" key="1">
    <source>
        <dbReference type="ARBA" id="ARBA00001974"/>
    </source>
</evidence>
<evidence type="ECO:0000256" key="5">
    <source>
        <dbReference type="SAM" id="MobiDB-lite"/>
    </source>
</evidence>
<dbReference type="NCBIfam" id="NF008425">
    <property type="entry name" value="PRK11259.1"/>
    <property type="match status" value="1"/>
</dbReference>
<gene>
    <name evidence="8" type="primary">solA</name>
    <name evidence="8" type="ORF">F7D14_04430</name>
</gene>
<name>A0A6B8M634_9HYPH</name>
<dbReference type="GO" id="GO:0008115">
    <property type="term" value="F:sarcosine oxidase activity"/>
    <property type="evidence" value="ECO:0007669"/>
    <property type="project" value="TreeGrafter"/>
</dbReference>
<evidence type="ECO:0000313" key="8">
    <source>
        <dbReference type="EMBL" id="QGM96793.1"/>
    </source>
</evidence>
<keyword evidence="9" id="KW-1185">Reference proteome</keyword>
<sequence length="444" mass="49560">MRRKDARRAPAVMGASTGAARRAPGGRGTQLRRLDRMDGLLYACKRLRIQRRSSRRRMRAMHRELWMSGAYDVIVIGLGAMGSSACYHLAARGHRVLGLDQYHLAHDRGSSHGETRLIRKAYFENPSYVPLLRRAYELWENLELECGRTLFERAGLVTFGRPGASRVFDGARASGRLYDIPLEEFSREQAIGRWPIYRPPEGFAAAFEPGAGFLYAERCVLAHANEARKRGAELRENEPVVDFAIENRQAVVRTACGRYTAARLIVAGGGWSASLLRELVLPLTLRKMMLGWFPATSDHAAEKGAPGFVFDLDDDFYYGFPQIDGESIKVAGHRRFEPLAAPEDKDRLPPSAQRIAPLRQFVRDCLPFAQDEMLRTSHCIYTMTPDEDFIIDRHPTAPELVFAAGFSGHGFKFASVVGEILADLAIEGETAQPISFLSAARFSA</sequence>
<dbReference type="GO" id="GO:0050660">
    <property type="term" value="F:flavin adenine dinucleotide binding"/>
    <property type="evidence" value="ECO:0007669"/>
    <property type="project" value="InterPro"/>
</dbReference>
<comment type="cofactor">
    <cofactor evidence="1">
        <name>FAD</name>
        <dbReference type="ChEBI" id="CHEBI:57692"/>
    </cofactor>
</comment>
<keyword evidence="3" id="KW-0274">FAD</keyword>
<dbReference type="EC" id="1.5.3.2" evidence="8"/>
<reference evidence="8 9" key="1">
    <citation type="submission" date="2019-09" db="EMBL/GenBank/DDBJ databases">
        <title>Isolation and complete genome sequencing of Methylocystis species.</title>
        <authorList>
            <person name="Rumah B.L."/>
            <person name="Stead C.E."/>
            <person name="Stevens B.C."/>
            <person name="Minton N.P."/>
            <person name="Grosse-Honebrink A."/>
            <person name="Zhang Y."/>
        </authorList>
    </citation>
    <scope>NUCLEOTIDE SEQUENCE [LARGE SCALE GENOMIC DNA]</scope>
    <source>
        <strain evidence="8 9">BRCS2</strain>
    </source>
</reference>
<protein>
    <submittedName>
        <fullName evidence="8">N-methyl-L-tryptophan oxidase</fullName>
        <ecNumber evidence="8">1.5.3.2</ecNumber>
    </submittedName>
</protein>
<dbReference type="SUPFAM" id="SSF54373">
    <property type="entry name" value="FAD-linked reductases, C-terminal domain"/>
    <property type="match status" value="1"/>
</dbReference>
<keyword evidence="2" id="KW-0285">Flavoprotein</keyword>
<organism evidence="8 9">
    <name type="scientific">Methylocystis parvus</name>
    <dbReference type="NCBI Taxonomy" id="134"/>
    <lineage>
        <taxon>Bacteria</taxon>
        <taxon>Pseudomonadati</taxon>
        <taxon>Pseudomonadota</taxon>
        <taxon>Alphaproteobacteria</taxon>
        <taxon>Hyphomicrobiales</taxon>
        <taxon>Methylocystaceae</taxon>
        <taxon>Methylocystis</taxon>
    </lineage>
</organism>
<keyword evidence="6" id="KW-1133">Transmembrane helix</keyword>
<feature type="compositionally biased region" description="Low complexity" evidence="5">
    <location>
        <begin position="14"/>
        <end position="23"/>
    </location>
</feature>
<dbReference type="InterPro" id="IPR036188">
    <property type="entry name" value="FAD/NAD-bd_sf"/>
</dbReference>
<evidence type="ECO:0000256" key="3">
    <source>
        <dbReference type="ARBA" id="ARBA00022827"/>
    </source>
</evidence>
<dbReference type="GO" id="GO:0050131">
    <property type="term" value="F:N-methyl-L-amino-acid oxidase activity"/>
    <property type="evidence" value="ECO:0007669"/>
    <property type="project" value="UniProtKB-EC"/>
</dbReference>
<evidence type="ECO:0000256" key="4">
    <source>
        <dbReference type="ARBA" id="ARBA00023002"/>
    </source>
</evidence>
<evidence type="ECO:0000259" key="7">
    <source>
        <dbReference type="Pfam" id="PF01266"/>
    </source>
</evidence>
<dbReference type="PANTHER" id="PTHR10961:SF7">
    <property type="entry name" value="FAD DEPENDENT OXIDOREDUCTASE DOMAIN-CONTAINING PROTEIN"/>
    <property type="match status" value="1"/>
</dbReference>
<dbReference type="AlphaFoldDB" id="A0A6B8M634"/>
<dbReference type="EMBL" id="CP044331">
    <property type="protein sequence ID" value="QGM96793.1"/>
    <property type="molecule type" value="Genomic_DNA"/>
</dbReference>
<dbReference type="SUPFAM" id="SSF51905">
    <property type="entry name" value="FAD/NAD(P)-binding domain"/>
    <property type="match status" value="1"/>
</dbReference>
<keyword evidence="6" id="KW-0472">Membrane</keyword>
<dbReference type="Pfam" id="PF01266">
    <property type="entry name" value="DAO"/>
    <property type="match status" value="1"/>
</dbReference>
<dbReference type="KEGG" id="mpar:F7D14_04430"/>
<dbReference type="InterPro" id="IPR006076">
    <property type="entry name" value="FAD-dep_OxRdtase"/>
</dbReference>
<dbReference type="PANTHER" id="PTHR10961">
    <property type="entry name" value="PEROXISOMAL SARCOSINE OXIDASE"/>
    <property type="match status" value="1"/>
</dbReference>
<dbReference type="InterPro" id="IPR045170">
    <property type="entry name" value="MTOX"/>
</dbReference>
<evidence type="ECO:0000256" key="6">
    <source>
        <dbReference type="SAM" id="Phobius"/>
    </source>
</evidence>
<feature type="domain" description="FAD dependent oxidoreductase" evidence="7">
    <location>
        <begin position="72"/>
        <end position="424"/>
    </location>
</feature>
<feature type="region of interest" description="Disordered" evidence="5">
    <location>
        <begin position="1"/>
        <end position="29"/>
    </location>
</feature>
<evidence type="ECO:0000313" key="9">
    <source>
        <dbReference type="Proteomes" id="UP000422569"/>
    </source>
</evidence>
<evidence type="ECO:0000256" key="2">
    <source>
        <dbReference type="ARBA" id="ARBA00022630"/>
    </source>
</evidence>
<proteinExistence type="predicted"/>
<dbReference type="Gene3D" id="3.30.9.10">
    <property type="entry name" value="D-Amino Acid Oxidase, subunit A, domain 2"/>
    <property type="match status" value="1"/>
</dbReference>
<keyword evidence="6" id="KW-0812">Transmembrane</keyword>
<dbReference type="Gene3D" id="3.50.50.60">
    <property type="entry name" value="FAD/NAD(P)-binding domain"/>
    <property type="match status" value="1"/>
</dbReference>
<accession>A0A6B8M634</accession>
<dbReference type="Proteomes" id="UP000422569">
    <property type="component" value="Chromosome"/>
</dbReference>
<keyword evidence="4 8" id="KW-0560">Oxidoreductase</keyword>